<protein>
    <recommendedName>
        <fullName evidence="6">4-amino-4-deoxy-L-arabinose transferase</fullName>
    </recommendedName>
</protein>
<keyword evidence="1" id="KW-1133">Transmembrane helix</keyword>
<feature type="transmembrane region" description="Helical" evidence="1">
    <location>
        <begin position="511"/>
        <end position="534"/>
    </location>
</feature>
<feature type="transmembrane region" description="Helical" evidence="1">
    <location>
        <begin position="362"/>
        <end position="380"/>
    </location>
</feature>
<feature type="transmembrane region" description="Helical" evidence="1">
    <location>
        <begin position="236"/>
        <end position="256"/>
    </location>
</feature>
<evidence type="ECO:0000256" key="1">
    <source>
        <dbReference type="SAM" id="Phobius"/>
    </source>
</evidence>
<feature type="domain" description="DUF7654" evidence="2">
    <location>
        <begin position="547"/>
        <end position="669"/>
    </location>
</feature>
<gene>
    <name evidence="4" type="ORF">SAMN05216593_1197</name>
</gene>
<dbReference type="EMBL" id="FRDA01000019">
    <property type="protein sequence ID" value="SHN26236.1"/>
    <property type="molecule type" value="Genomic_DNA"/>
</dbReference>
<feature type="transmembrane region" description="Helical" evidence="1">
    <location>
        <begin position="262"/>
        <end position="277"/>
    </location>
</feature>
<dbReference type="InterPro" id="IPR056071">
    <property type="entry name" value="DUF7654"/>
</dbReference>
<feature type="transmembrane region" description="Helical" evidence="1">
    <location>
        <begin position="45"/>
        <end position="64"/>
    </location>
</feature>
<accession>A0A1M7Q6T4</accession>
<dbReference type="Pfam" id="PF24677">
    <property type="entry name" value="DUF7657"/>
    <property type="match status" value="1"/>
</dbReference>
<name>A0A1M7Q6T4_9PSED</name>
<proteinExistence type="predicted"/>
<feature type="transmembrane region" description="Helical" evidence="1">
    <location>
        <begin position="487"/>
        <end position="504"/>
    </location>
</feature>
<dbReference type="AlphaFoldDB" id="A0A1M7Q6T4"/>
<dbReference type="Proteomes" id="UP000183983">
    <property type="component" value="Unassembled WGS sequence"/>
</dbReference>
<keyword evidence="1" id="KW-0812">Transmembrane</keyword>
<feature type="transmembrane region" description="Helical" evidence="1">
    <location>
        <begin position="212"/>
        <end position="229"/>
    </location>
</feature>
<evidence type="ECO:0000313" key="5">
    <source>
        <dbReference type="Proteomes" id="UP000183983"/>
    </source>
</evidence>
<feature type="domain" description="DUF7657" evidence="3">
    <location>
        <begin position="48"/>
        <end position="441"/>
    </location>
</feature>
<dbReference type="Pfam" id="PF24672">
    <property type="entry name" value="DUF7654"/>
    <property type="match status" value="1"/>
</dbReference>
<feature type="transmembrane region" description="Helical" evidence="1">
    <location>
        <begin position="289"/>
        <end position="308"/>
    </location>
</feature>
<evidence type="ECO:0008006" key="6">
    <source>
        <dbReference type="Google" id="ProtNLM"/>
    </source>
</evidence>
<dbReference type="InterPro" id="IPR056074">
    <property type="entry name" value="DUF7657"/>
</dbReference>
<evidence type="ECO:0000259" key="3">
    <source>
        <dbReference type="Pfam" id="PF24677"/>
    </source>
</evidence>
<keyword evidence="1" id="KW-0472">Membrane</keyword>
<reference evidence="4 5" key="1">
    <citation type="submission" date="2016-11" db="EMBL/GenBank/DDBJ databases">
        <authorList>
            <person name="Jaros S."/>
            <person name="Januszkiewicz K."/>
            <person name="Wedrychowicz H."/>
        </authorList>
    </citation>
    <scope>NUCLEOTIDE SEQUENCE [LARGE SCALE GENOMIC DNA]</scope>
    <source>
        <strain evidence="4 5">LMG 26898</strain>
    </source>
</reference>
<evidence type="ECO:0000313" key="4">
    <source>
        <dbReference type="EMBL" id="SHN26236.1"/>
    </source>
</evidence>
<evidence type="ECO:0000259" key="2">
    <source>
        <dbReference type="Pfam" id="PF24672"/>
    </source>
</evidence>
<sequence>MREDGPLIKLIILIALLGLVISFARTAWLAQTISTRLKLQLSEPTVFSASVLCVFLLFVALGLTGSSLNLGLRSTPFVEADMSRVWGHERPIRSDEWLVLTPMAIAQHNHEPRYPVINTSLGLDGQNMLVVGMAGVPVAHLSALARPATWGFFVFDLKRALAWYWWFPVFGCFLALAHVLNTLTPGRWRQSFLFALLFVAAPYVVAWSFWPAYAVFFPCVALLCLLKILHSRRIRVLLPLGVLAGLAIAGFVLLLYPPWQVSVGYVFVVLLAGLVLRERLYRGIRLEPILAILLAVLVAGSVLSSWWLSAQDAVHAMMGTVYPGQRHIETGGNVPWHMLFKGYTNLTALSYAENTTVNQSDIASLHYYLLPLACLMLIRARQRMLTALEVSLAVMTGLILIYMLVGVATTLSTYSLWSYVTAKRADLALGLASLILTHLMIDGRRPTSFGHESQTFVAWTTSLIWAALMCEGLQAFEGPALSRLDTLITLGLVLVVIASSYVLLTRQTAAFLGLNLSLSLAATLGFHPVSIAPARVSASLSEPALPVLTLGSQIPAMILAASGRQVVNGVFYYPQPTLWKRLDPEGLQAERYNRYQHLIFLSRPSVSDLQIEVPQADVVNVLVNPQHLDFHRTGAGLIAAPDSDAPLLTLNPALALQHSEKGWSWFRVKPAP</sequence>
<organism evidence="4 5">
    <name type="scientific">Pseudomonas asturiensis</name>
    <dbReference type="NCBI Taxonomy" id="1190415"/>
    <lineage>
        <taxon>Bacteria</taxon>
        <taxon>Pseudomonadati</taxon>
        <taxon>Pseudomonadota</taxon>
        <taxon>Gammaproteobacteria</taxon>
        <taxon>Pseudomonadales</taxon>
        <taxon>Pseudomonadaceae</taxon>
        <taxon>Pseudomonas</taxon>
    </lineage>
</organism>
<feature type="transmembrane region" description="Helical" evidence="1">
    <location>
        <begin position="392"/>
        <end position="415"/>
    </location>
</feature>
<feature type="transmembrane region" description="Helical" evidence="1">
    <location>
        <begin position="165"/>
        <end position="183"/>
    </location>
</feature>